<keyword evidence="5" id="KW-0539">Nucleus</keyword>
<accession>A0A077R7F5</accession>
<evidence type="ECO:0000256" key="2">
    <source>
        <dbReference type="ARBA" id="ARBA00022664"/>
    </source>
</evidence>
<keyword evidence="2" id="KW-0507">mRNA processing</keyword>
<evidence type="ECO:0000256" key="6">
    <source>
        <dbReference type="SAM" id="MobiDB-lite"/>
    </source>
</evidence>
<feature type="region of interest" description="Disordered" evidence="6">
    <location>
        <begin position="307"/>
        <end position="360"/>
    </location>
</feature>
<feature type="domain" description="G-patch" evidence="7">
    <location>
        <begin position="516"/>
        <end position="563"/>
    </location>
</feature>
<feature type="compositionally biased region" description="Pro residues" evidence="6">
    <location>
        <begin position="443"/>
        <end position="453"/>
    </location>
</feature>
<dbReference type="InterPro" id="IPR012677">
    <property type="entry name" value="Nucleotide-bd_a/b_plait_sf"/>
</dbReference>
<feature type="region of interest" description="Disordered" evidence="6">
    <location>
        <begin position="397"/>
        <end position="473"/>
    </location>
</feature>
<dbReference type="EMBL" id="HG529636">
    <property type="protein sequence ID" value="CDI55093.1"/>
    <property type="molecule type" value="Genomic_DNA"/>
</dbReference>
<dbReference type="GO" id="GO:0071011">
    <property type="term" value="C:precatalytic spliceosome"/>
    <property type="evidence" value="ECO:0007669"/>
    <property type="project" value="TreeGrafter"/>
</dbReference>
<feature type="compositionally biased region" description="Polar residues" evidence="6">
    <location>
        <begin position="455"/>
        <end position="473"/>
    </location>
</feature>
<dbReference type="FunFam" id="3.30.70.330:FF:000382">
    <property type="entry name" value="G-patch domain-containing protein"/>
    <property type="match status" value="1"/>
</dbReference>
<evidence type="ECO:0000256" key="1">
    <source>
        <dbReference type="ARBA" id="ARBA00004123"/>
    </source>
</evidence>
<dbReference type="Gene3D" id="3.30.70.330">
    <property type="match status" value="1"/>
</dbReference>
<reference evidence="8" key="1">
    <citation type="journal article" date="2014" name="Genome Biol. Evol.">
        <title>Gene Loss Rather Than Gene Gain Is Associated with a Host Jump from Monocots to Dicots in the Smut Fungus Melanopsichium pennsylvanicum.</title>
        <authorList>
            <person name="Sharma R."/>
            <person name="Mishra B."/>
            <person name="Runge F."/>
            <person name="Thines M."/>
        </authorList>
    </citation>
    <scope>NUCLEOTIDE SEQUENCE</scope>
    <source>
        <strain evidence="8">4</strain>
    </source>
</reference>
<feature type="compositionally biased region" description="Polar residues" evidence="6">
    <location>
        <begin position="23"/>
        <end position="54"/>
    </location>
</feature>
<keyword evidence="3" id="KW-0694">RNA-binding</keyword>
<dbReference type="SUPFAM" id="SSF54928">
    <property type="entry name" value="RNA-binding domain, RBD"/>
    <property type="match status" value="1"/>
</dbReference>
<keyword evidence="4" id="KW-0508">mRNA splicing</keyword>
<sequence length="707" mass="76153">MPPANQAFRGASLYSGIFDTPAEQDSPSKSQDASTSQSPGANDATRQASNSSSKSESRPVCDVAGAKNTGWSAALRFAPRRTATNTKAKARPNAAFITSFATPATTDLEAPKGSTSRAPGVAPKATIVAAASETLSSLPADLAKQSEAESEPAVDTSDLHLAALSLPQATANNDADLIHQLSKYPITEPPRFTLPQEELERDKAHIRESLAARGQLRHTSHDYDDELYNGEEVDDEDEDVNGFMTTSTGRKAAASKRRNKRKRGEQPSGPSLNGEYDPRVPNDYIAYKQQVYERRKAEVDYQRWKQQEEEEYADEECWPEEKEEEHVRRYDRHPPPPSLHGPSAEAGRKSEEVAPTRALTGEEAYARRVAMSLIPTAGSMSGEKAFQRRQAMSGEEAYARRVAMSQQSDQTSFRGGQEFNANSVGPPGPPPSAPRNVSLGAPPVAPPGPPPSTPHTQARGQSSMLTSQSNSDLASRTNAAAAIAAKLAKLNSATVPTDSCPAAAASGWNEPKCMDPSTFAQRLMASQGYVEGQGLGAAHNRGIATPIVATTSMTKRGTGSIFNPALASQARVEAERFGSDTASRIIVLINMATAKDLEGERERDELVQEVAEECAKFGIVQRVLPHMVTQQPSDADADADEGEVRVFVEFSGQAGSWKAVRALDGRYFEGKIVKAFYYDEKLFQNANYDSPLSSRVTPSSSFQPASS</sequence>
<dbReference type="PANTHER" id="PTHR13288">
    <property type="entry name" value="SPLICING FACTOR 45 SPF45"/>
    <property type="match status" value="1"/>
</dbReference>
<evidence type="ECO:0000259" key="7">
    <source>
        <dbReference type="PROSITE" id="PS50174"/>
    </source>
</evidence>
<feature type="compositionally biased region" description="Acidic residues" evidence="6">
    <location>
        <begin position="308"/>
        <end position="323"/>
    </location>
</feature>
<evidence type="ECO:0000256" key="5">
    <source>
        <dbReference type="ARBA" id="ARBA00023242"/>
    </source>
</evidence>
<comment type="subcellular location">
    <subcellularLocation>
        <location evidence="1">Nucleus</location>
    </subcellularLocation>
</comment>
<evidence type="ECO:0000313" key="8">
    <source>
        <dbReference type="EMBL" id="CDI55093.1"/>
    </source>
</evidence>
<dbReference type="GO" id="GO:0045292">
    <property type="term" value="P:mRNA cis splicing, via spliceosome"/>
    <property type="evidence" value="ECO:0007669"/>
    <property type="project" value="InterPro"/>
</dbReference>
<dbReference type="AlphaFoldDB" id="A0A077R7F5"/>
<protein>
    <submittedName>
        <fullName evidence="8">Conserved hypothetcial protein</fullName>
    </submittedName>
</protein>
<feature type="compositionally biased region" description="Acidic residues" evidence="6">
    <location>
        <begin position="223"/>
        <end position="240"/>
    </location>
</feature>
<dbReference type="PROSITE" id="PS50174">
    <property type="entry name" value="G_PATCH"/>
    <property type="match status" value="1"/>
</dbReference>
<dbReference type="PANTHER" id="PTHR13288:SF8">
    <property type="entry name" value="SPLICING FACTOR 45"/>
    <property type="match status" value="1"/>
</dbReference>
<name>A0A077R7F5_9BASI</name>
<organism evidence="8">
    <name type="scientific">Melanopsichium pennsylvanicum 4</name>
    <dbReference type="NCBI Taxonomy" id="1398559"/>
    <lineage>
        <taxon>Eukaryota</taxon>
        <taxon>Fungi</taxon>
        <taxon>Dikarya</taxon>
        <taxon>Basidiomycota</taxon>
        <taxon>Ustilaginomycotina</taxon>
        <taxon>Ustilaginomycetes</taxon>
        <taxon>Ustilaginales</taxon>
        <taxon>Ustilaginaceae</taxon>
        <taxon>Melanopsichium</taxon>
    </lineage>
</organism>
<feature type="compositionally biased region" description="Basic and acidic residues" evidence="6">
    <location>
        <begin position="324"/>
        <end position="334"/>
    </location>
</feature>
<evidence type="ECO:0000256" key="3">
    <source>
        <dbReference type="ARBA" id="ARBA00022884"/>
    </source>
</evidence>
<feature type="region of interest" description="Disordered" evidence="6">
    <location>
        <begin position="1"/>
        <end position="65"/>
    </location>
</feature>
<evidence type="ECO:0000256" key="4">
    <source>
        <dbReference type="ARBA" id="ARBA00023187"/>
    </source>
</evidence>
<dbReference type="CDD" id="cd12374">
    <property type="entry name" value="RRM_UHM_SPF45_PUF60"/>
    <property type="match status" value="1"/>
</dbReference>
<feature type="compositionally biased region" description="Polar residues" evidence="6">
    <location>
        <begin position="404"/>
        <end position="414"/>
    </location>
</feature>
<dbReference type="InterPro" id="IPR035979">
    <property type="entry name" value="RBD_domain_sf"/>
</dbReference>
<dbReference type="GO" id="GO:0003723">
    <property type="term" value="F:RNA binding"/>
    <property type="evidence" value="ECO:0007669"/>
    <property type="project" value="UniProtKB-KW"/>
</dbReference>
<proteinExistence type="predicted"/>
<dbReference type="SMART" id="SM00443">
    <property type="entry name" value="G_patch"/>
    <property type="match status" value="1"/>
</dbReference>
<feature type="region of interest" description="Disordered" evidence="6">
    <location>
        <begin position="211"/>
        <end position="281"/>
    </location>
</feature>
<dbReference type="InterPro" id="IPR000467">
    <property type="entry name" value="G_patch_dom"/>
</dbReference>
<feature type="compositionally biased region" description="Basic residues" evidence="6">
    <location>
        <begin position="253"/>
        <end position="263"/>
    </location>
</feature>
<dbReference type="InterPro" id="IPR040052">
    <property type="entry name" value="RBM17"/>
</dbReference>
<dbReference type="Pfam" id="PF01585">
    <property type="entry name" value="G-patch"/>
    <property type="match status" value="1"/>
</dbReference>